<evidence type="ECO:0000256" key="2">
    <source>
        <dbReference type="SAM" id="MobiDB-lite"/>
    </source>
</evidence>
<evidence type="ECO:0000313" key="3">
    <source>
        <dbReference type="EMBL" id="CAF93469.1"/>
    </source>
</evidence>
<dbReference type="PANTHER" id="PTHR11675:SF18">
    <property type="entry name" value="POLYPEPTIDE N-ACETYLGALACTOSAMINYLTRANSFERASE 12"/>
    <property type="match status" value="1"/>
</dbReference>
<reference evidence="3" key="1">
    <citation type="journal article" date="2004" name="Nature">
        <title>Genome duplication in the teleost fish Tetraodon nigroviridis reveals the early vertebrate proto-karyotype.</title>
        <authorList>
            <person name="Jaillon O."/>
            <person name="Aury J.-M."/>
            <person name="Brunet F."/>
            <person name="Petit J.-L."/>
            <person name="Stange-Thomann N."/>
            <person name="Mauceli E."/>
            <person name="Bouneau L."/>
            <person name="Fischer C."/>
            <person name="Ozouf-Costaz C."/>
            <person name="Bernot A."/>
            <person name="Nicaud S."/>
            <person name="Jaffe D."/>
            <person name="Fisher S."/>
            <person name="Lutfalla G."/>
            <person name="Dossat C."/>
            <person name="Segurens B."/>
            <person name="Dasilva C."/>
            <person name="Salanoubat M."/>
            <person name="Levy M."/>
            <person name="Boudet N."/>
            <person name="Castellano S."/>
            <person name="Anthouard V."/>
            <person name="Jubin C."/>
            <person name="Castelli V."/>
            <person name="Katinka M."/>
            <person name="Vacherie B."/>
            <person name="Biemont C."/>
            <person name="Skalli Z."/>
            <person name="Cattolico L."/>
            <person name="Poulain J."/>
            <person name="De Berardinis V."/>
            <person name="Cruaud C."/>
            <person name="Duprat S."/>
            <person name="Brottier P."/>
            <person name="Coutanceau J.-P."/>
            <person name="Gouzy J."/>
            <person name="Parra G."/>
            <person name="Lardier G."/>
            <person name="Chapple C."/>
            <person name="McKernan K.J."/>
            <person name="McEwan P."/>
            <person name="Bosak S."/>
            <person name="Kellis M."/>
            <person name="Volff J.-N."/>
            <person name="Guigo R."/>
            <person name="Zody M.C."/>
            <person name="Mesirov J."/>
            <person name="Lindblad-Toh K."/>
            <person name="Birren B."/>
            <person name="Nusbaum C."/>
            <person name="Kahn D."/>
            <person name="Robinson-Rechavi M."/>
            <person name="Laudet V."/>
            <person name="Schachter V."/>
            <person name="Quetier F."/>
            <person name="Saurin W."/>
            <person name="Scarpelli C."/>
            <person name="Wincker P."/>
            <person name="Lander E.S."/>
            <person name="Weissenbach J."/>
            <person name="Roest Crollius H."/>
        </authorList>
    </citation>
    <scope>NUCLEOTIDE SEQUENCE [LARGE SCALE GENOMIC DNA]</scope>
</reference>
<name>Q4T0W3_TETNG</name>
<gene>
    <name evidence="3" type="ORF">GSTENG00009111001</name>
</gene>
<dbReference type="InterPro" id="IPR029044">
    <property type="entry name" value="Nucleotide-diphossugar_trans"/>
</dbReference>
<feature type="non-terminal residue" evidence="3">
    <location>
        <position position="1"/>
    </location>
</feature>
<accession>Q4T0W3</accession>
<dbReference type="PANTHER" id="PTHR11675">
    <property type="entry name" value="N-ACETYLGALACTOSAMINYLTRANSFERASE"/>
    <property type="match status" value="1"/>
</dbReference>
<organism evidence="3">
    <name type="scientific">Tetraodon nigroviridis</name>
    <name type="common">Spotted green pufferfish</name>
    <name type="synonym">Chelonodon nigroviridis</name>
    <dbReference type="NCBI Taxonomy" id="99883"/>
    <lineage>
        <taxon>Eukaryota</taxon>
        <taxon>Metazoa</taxon>
        <taxon>Chordata</taxon>
        <taxon>Craniata</taxon>
        <taxon>Vertebrata</taxon>
        <taxon>Euteleostomi</taxon>
        <taxon>Actinopterygii</taxon>
        <taxon>Neopterygii</taxon>
        <taxon>Teleostei</taxon>
        <taxon>Neoteleostei</taxon>
        <taxon>Acanthomorphata</taxon>
        <taxon>Eupercaria</taxon>
        <taxon>Tetraodontiformes</taxon>
        <taxon>Tetradontoidea</taxon>
        <taxon>Tetraodontidae</taxon>
        <taxon>Tetraodon</taxon>
    </lineage>
</organism>
<dbReference type="SUPFAM" id="SSF53448">
    <property type="entry name" value="Nucleotide-diphospho-sugar transferases"/>
    <property type="match status" value="1"/>
</dbReference>
<dbReference type="KEGG" id="tng:GSTEN00009111G001"/>
<proteinExistence type="predicted"/>
<dbReference type="EMBL" id="CAAE01010824">
    <property type="protein sequence ID" value="CAF93469.1"/>
    <property type="molecule type" value="Genomic_DNA"/>
</dbReference>
<dbReference type="GO" id="GO:0006493">
    <property type="term" value="P:protein O-linked glycosylation"/>
    <property type="evidence" value="ECO:0007669"/>
    <property type="project" value="TreeGrafter"/>
</dbReference>
<keyword evidence="1" id="KW-1015">Disulfide bond</keyword>
<dbReference type="GO" id="GO:0005794">
    <property type="term" value="C:Golgi apparatus"/>
    <property type="evidence" value="ECO:0007669"/>
    <property type="project" value="TreeGrafter"/>
</dbReference>
<dbReference type="OrthoDB" id="429263at2759"/>
<feature type="region of interest" description="Disordered" evidence="2">
    <location>
        <begin position="129"/>
        <end position="149"/>
    </location>
</feature>
<evidence type="ECO:0000256" key="1">
    <source>
        <dbReference type="ARBA" id="ARBA00023157"/>
    </source>
</evidence>
<sequence>IWQCGGSLEIHPCSHVGHVFPKKAPYSRNKALANSVRAAEVWMDEYKEIYYHRNPHARLEAFGDVTERRKLREKLGCKSFGWFLENIYPDLHVPEDNPGMFGMVRLQLPPSRAAPWPPSVKRTSLLTGFSPTAEESRKSRPLLRLQPHG</sequence>
<protein>
    <submittedName>
        <fullName evidence="3">(spotted green pufferfish) hypothetical protein</fullName>
    </submittedName>
</protein>
<reference evidence="3" key="2">
    <citation type="submission" date="2004-02" db="EMBL/GenBank/DDBJ databases">
        <authorList>
            <consortium name="Genoscope"/>
            <consortium name="Whitehead Institute Centre for Genome Research"/>
        </authorList>
    </citation>
    <scope>NUCLEOTIDE SEQUENCE</scope>
</reference>
<dbReference type="GO" id="GO:0004653">
    <property type="term" value="F:polypeptide N-acetylgalactosaminyltransferase activity"/>
    <property type="evidence" value="ECO:0007669"/>
    <property type="project" value="TreeGrafter"/>
</dbReference>
<comment type="caution">
    <text evidence="3">The sequence shown here is derived from an EMBL/GenBank/DDBJ whole genome shotgun (WGS) entry which is preliminary data.</text>
</comment>
<dbReference type="AlphaFoldDB" id="Q4T0W3"/>
<dbReference type="Gene3D" id="3.90.550.10">
    <property type="entry name" value="Spore Coat Polysaccharide Biosynthesis Protein SpsA, Chain A"/>
    <property type="match status" value="1"/>
</dbReference>